<dbReference type="PANTHER" id="PTHR42928:SF5">
    <property type="entry name" value="BLR1237 PROTEIN"/>
    <property type="match status" value="1"/>
</dbReference>
<evidence type="ECO:0000313" key="3">
    <source>
        <dbReference type="Proteomes" id="UP000035170"/>
    </source>
</evidence>
<keyword evidence="3" id="KW-1185">Reference proteome</keyword>
<gene>
    <name evidence="2" type="primary">tctC3</name>
    <name evidence="2" type="ORF">VPARA_05430</name>
</gene>
<evidence type="ECO:0000313" key="2">
    <source>
        <dbReference type="EMBL" id="KLN58428.1"/>
    </source>
</evidence>
<dbReference type="AlphaFoldDB" id="A0A0H2M801"/>
<evidence type="ECO:0000256" key="1">
    <source>
        <dbReference type="ARBA" id="ARBA00006987"/>
    </source>
</evidence>
<proteinExistence type="inferred from homology"/>
<sequence length="322" mass="33786">MERRQVLALAAAASLAPTGLVRAQQGYPAQPVKLVAPFPPGGTVDILSRSLADQMGRELGRPMIVDNRGGAGGTIGADLVAKSQPDGYTVLFGAVHHAIAQSVYPKLPYDIRQMTPIGFLGRVNHAVIVNNALPAKNIAELIALLKASPEKYSYATPGSGTMQHLMTEYFKSVTGTEMMHVPYRGSGPAIVDLIAGNVHVMFETMPSALQHIKAGSVRVLAVTSAQRAKYLPDVPTVSESGAANYDATSWYGVFGPANTPAAVVKTLNSAINASFKNQAFVDRWVGVGADPGGGAPDVLAKLTASEVARWAEVAKKANISVS</sequence>
<keyword evidence="2" id="KW-0675">Receptor</keyword>
<protein>
    <submittedName>
        <fullName evidence="2">BUG-like extracytoplasmic solute receptor protein</fullName>
    </submittedName>
</protein>
<dbReference type="EMBL" id="JZWI01000003">
    <property type="protein sequence ID" value="KLN58428.1"/>
    <property type="molecule type" value="Genomic_DNA"/>
</dbReference>
<dbReference type="Gene3D" id="3.40.190.10">
    <property type="entry name" value="Periplasmic binding protein-like II"/>
    <property type="match status" value="1"/>
</dbReference>
<organism evidence="2 3">
    <name type="scientific">Variovorax paradoxus</name>
    <dbReference type="NCBI Taxonomy" id="34073"/>
    <lineage>
        <taxon>Bacteria</taxon>
        <taxon>Pseudomonadati</taxon>
        <taxon>Pseudomonadota</taxon>
        <taxon>Betaproteobacteria</taxon>
        <taxon>Burkholderiales</taxon>
        <taxon>Comamonadaceae</taxon>
        <taxon>Variovorax</taxon>
    </lineage>
</organism>
<name>A0A0H2M801_VARPD</name>
<dbReference type="PANTHER" id="PTHR42928">
    <property type="entry name" value="TRICARBOXYLATE-BINDING PROTEIN"/>
    <property type="match status" value="1"/>
</dbReference>
<dbReference type="InterPro" id="IPR005064">
    <property type="entry name" value="BUG"/>
</dbReference>
<dbReference type="Proteomes" id="UP000035170">
    <property type="component" value="Unassembled WGS sequence"/>
</dbReference>
<comment type="caution">
    <text evidence="2">The sequence shown here is derived from an EMBL/GenBank/DDBJ whole genome shotgun (WGS) entry which is preliminary data.</text>
</comment>
<dbReference type="Gene3D" id="3.40.190.150">
    <property type="entry name" value="Bordetella uptake gene, domain 1"/>
    <property type="match status" value="1"/>
</dbReference>
<dbReference type="RefSeq" id="WP_047783179.1">
    <property type="nucleotide sequence ID" value="NZ_JZWI01000003.1"/>
</dbReference>
<comment type="similarity">
    <text evidence="1">Belongs to the UPF0065 (bug) family.</text>
</comment>
<dbReference type="PATRIC" id="fig|34073.19.peg.545"/>
<dbReference type="CDD" id="cd13578">
    <property type="entry name" value="PBP2_Bug27"/>
    <property type="match status" value="1"/>
</dbReference>
<dbReference type="PIRSF" id="PIRSF017082">
    <property type="entry name" value="YflP"/>
    <property type="match status" value="1"/>
</dbReference>
<dbReference type="Pfam" id="PF03401">
    <property type="entry name" value="TctC"/>
    <property type="match status" value="1"/>
</dbReference>
<accession>A0A0H2M801</accession>
<dbReference type="SUPFAM" id="SSF53850">
    <property type="entry name" value="Periplasmic binding protein-like II"/>
    <property type="match status" value="1"/>
</dbReference>
<reference evidence="2 3" key="1">
    <citation type="submission" date="2015-03" db="EMBL/GenBank/DDBJ databases">
        <title>Genome sequence of Variovorax paradoxus TBEA6.</title>
        <authorList>
            <person name="Poehlein A."/>
            <person name="Schuldes J."/>
            <person name="Wuebbeler J.H."/>
            <person name="Hiessl S."/>
            <person name="Steinbuechel A."/>
            <person name="Daniel R."/>
        </authorList>
    </citation>
    <scope>NUCLEOTIDE SEQUENCE [LARGE SCALE GENOMIC DNA]</scope>
    <source>
        <strain evidence="2 3">TBEA6</strain>
    </source>
</reference>
<dbReference type="InterPro" id="IPR042100">
    <property type="entry name" value="Bug_dom1"/>
</dbReference>